<feature type="domain" description="Zn(2)-C6 fungal-type" evidence="5">
    <location>
        <begin position="28"/>
        <end position="56"/>
    </location>
</feature>
<dbReference type="EMBL" id="CAWUHD010000049">
    <property type="protein sequence ID" value="CAK7223259.1"/>
    <property type="molecule type" value="Genomic_DNA"/>
</dbReference>
<evidence type="ECO:0000256" key="1">
    <source>
        <dbReference type="ARBA" id="ARBA00004123"/>
    </source>
</evidence>
<evidence type="ECO:0000259" key="5">
    <source>
        <dbReference type="PROSITE" id="PS50048"/>
    </source>
</evidence>
<reference evidence="6 7" key="1">
    <citation type="submission" date="2024-01" db="EMBL/GenBank/DDBJ databases">
        <authorList>
            <person name="Allen C."/>
            <person name="Tagirdzhanova G."/>
        </authorList>
    </citation>
    <scope>NUCLEOTIDE SEQUENCE [LARGE SCALE GENOMIC DNA]</scope>
</reference>
<protein>
    <recommendedName>
        <fullName evidence="5">Zn(2)-C6 fungal-type domain-containing protein</fullName>
    </recommendedName>
</protein>
<dbReference type="Proteomes" id="UP001642482">
    <property type="component" value="Unassembled WGS sequence"/>
</dbReference>
<evidence type="ECO:0000313" key="7">
    <source>
        <dbReference type="Proteomes" id="UP001642482"/>
    </source>
</evidence>
<dbReference type="InterPro" id="IPR001138">
    <property type="entry name" value="Zn2Cys6_DnaBD"/>
</dbReference>
<dbReference type="PANTHER" id="PTHR31001">
    <property type="entry name" value="UNCHARACTERIZED TRANSCRIPTIONAL REGULATORY PROTEIN"/>
    <property type="match status" value="1"/>
</dbReference>
<dbReference type="CDD" id="cd12148">
    <property type="entry name" value="fungal_TF_MHR"/>
    <property type="match status" value="1"/>
</dbReference>
<feature type="region of interest" description="Disordered" evidence="4">
    <location>
        <begin position="711"/>
        <end position="731"/>
    </location>
</feature>
<dbReference type="InterPro" id="IPR050613">
    <property type="entry name" value="Sec_Metabolite_Reg"/>
</dbReference>
<dbReference type="CDD" id="cd00067">
    <property type="entry name" value="GAL4"/>
    <property type="match status" value="1"/>
</dbReference>
<dbReference type="InterPro" id="IPR007219">
    <property type="entry name" value="XnlR_reg_dom"/>
</dbReference>
<dbReference type="SUPFAM" id="SSF57701">
    <property type="entry name" value="Zn2/Cys6 DNA-binding domain"/>
    <property type="match status" value="1"/>
</dbReference>
<feature type="region of interest" description="Disordered" evidence="4">
    <location>
        <begin position="151"/>
        <end position="170"/>
    </location>
</feature>
<dbReference type="Pfam" id="PF04082">
    <property type="entry name" value="Fungal_trans"/>
    <property type="match status" value="1"/>
</dbReference>
<accession>A0ABP0BVV3</accession>
<keyword evidence="2" id="KW-0479">Metal-binding</keyword>
<sequence>MASSSAPGAPTGGQPTYSVPSKPPRILACVLCQHRKIKCDRTFPCANCTKANVSCTPSTPAPARKRRRPNQDLQERLARCEELLKVYSSAKPDEESSPMLDSAQNMFATDSTLKWKPPGKLIVEDDGGVRFVDSVMLGTIHEELRAMREIIDSEDNEDTTPDTTATPDDNSDLILAGIGMHSSSGTSNAAVHGDQQGPATLEELQPSPAHIFRLWQIFLERVNPLTKIVHVPTLQPYVVEATSGSHTVPPSVKTLLFAIYTLSTVSLTPDECLNMLGYSRETALQRFSNGVRLSLIKTNFMKAYDLETLQALVIYLISLQGRYNRHAAWILNGVVLRIAQKMGLHRDGEVLGLSPFETEIRRRVWWQIMMVDAKYALMSGLSHSMLPRVWDTKEPKNVNDADLFPAATEPVQDREGPTEMVMVMVFNRLARFLMETPGVEPMILLSDDEAFRGPNGPSNQLIEMYRMLIANLATSLLEITDKYCDPTAGPLHEMALEVKSEVLQKLEHMLLPAKEREFSDEVKTPADHVFQVAVETTMHDNEIKMKAKNNLFAWFSRLYFQDNMFMFIVGQLCTRTTGKLVEKAWIAVEATYENYPDLYDVTQRSYYQIALFVLRAWRVRLGVLRARQGLLGGMMPEAPEFIMKLRAVMPVQDETSTTPASAVAPISATMTATMIPTATSSNSGVSIKREGSSSASFPMMTGTGLSSGMSSGISSSGLASNPSTVPDTSSVSLGGVPAPAVLNTAASSDTLVPSIDELTLLEEDKVMLPPSDATLDQFLTQPYMDPNSIDWDMWGSILPTGSSVAFDNFNLNSNTPW</sequence>
<keyword evidence="7" id="KW-1185">Reference proteome</keyword>
<evidence type="ECO:0000256" key="3">
    <source>
        <dbReference type="ARBA" id="ARBA00023242"/>
    </source>
</evidence>
<name>A0ABP0BVV3_9PEZI</name>
<gene>
    <name evidence="6" type="ORF">SEUCBS140593_005176</name>
</gene>
<evidence type="ECO:0000313" key="6">
    <source>
        <dbReference type="EMBL" id="CAK7223259.1"/>
    </source>
</evidence>
<organism evidence="6 7">
    <name type="scientific">Sporothrix eucalyptigena</name>
    <dbReference type="NCBI Taxonomy" id="1812306"/>
    <lineage>
        <taxon>Eukaryota</taxon>
        <taxon>Fungi</taxon>
        <taxon>Dikarya</taxon>
        <taxon>Ascomycota</taxon>
        <taxon>Pezizomycotina</taxon>
        <taxon>Sordariomycetes</taxon>
        <taxon>Sordariomycetidae</taxon>
        <taxon>Ophiostomatales</taxon>
        <taxon>Ophiostomataceae</taxon>
        <taxon>Sporothrix</taxon>
    </lineage>
</organism>
<comment type="caution">
    <text evidence="6">The sequence shown here is derived from an EMBL/GenBank/DDBJ whole genome shotgun (WGS) entry which is preliminary data.</text>
</comment>
<comment type="subcellular location">
    <subcellularLocation>
        <location evidence="1">Nucleus</location>
    </subcellularLocation>
</comment>
<feature type="compositionally biased region" description="Polar residues" evidence="4">
    <location>
        <begin position="721"/>
        <end position="731"/>
    </location>
</feature>
<dbReference type="InterPro" id="IPR036864">
    <property type="entry name" value="Zn2-C6_fun-type_DNA-bd_sf"/>
</dbReference>
<dbReference type="SMART" id="SM00906">
    <property type="entry name" value="Fungal_trans"/>
    <property type="match status" value="1"/>
</dbReference>
<keyword evidence="3" id="KW-0539">Nucleus</keyword>
<evidence type="ECO:0000256" key="4">
    <source>
        <dbReference type="SAM" id="MobiDB-lite"/>
    </source>
</evidence>
<evidence type="ECO:0000256" key="2">
    <source>
        <dbReference type="ARBA" id="ARBA00022723"/>
    </source>
</evidence>
<proteinExistence type="predicted"/>
<dbReference type="Gene3D" id="4.10.240.10">
    <property type="entry name" value="Zn(2)-C6 fungal-type DNA-binding domain"/>
    <property type="match status" value="1"/>
</dbReference>
<dbReference type="PANTHER" id="PTHR31001:SF85">
    <property type="entry name" value="ZN(II)2CYS6 TRANSCRIPTION FACTOR (EUROFUNG)"/>
    <property type="match status" value="1"/>
</dbReference>
<feature type="compositionally biased region" description="Low complexity" evidence="4">
    <location>
        <begin position="711"/>
        <end position="720"/>
    </location>
</feature>
<dbReference type="Pfam" id="PF00172">
    <property type="entry name" value="Zn_clus"/>
    <property type="match status" value="1"/>
</dbReference>
<dbReference type="SMART" id="SM00066">
    <property type="entry name" value="GAL4"/>
    <property type="match status" value="1"/>
</dbReference>
<dbReference type="PROSITE" id="PS50048">
    <property type="entry name" value="ZN2_CY6_FUNGAL_2"/>
    <property type="match status" value="1"/>
</dbReference>